<dbReference type="EnsemblBacteria" id="CAD72982">
    <property type="protein sequence ID" value="CAD72982"/>
    <property type="gene ID" value="RB3056"/>
</dbReference>
<dbReference type="HOGENOM" id="CLU_2438747_0_0_0"/>
<reference evidence="1 2" key="1">
    <citation type="journal article" date="2003" name="Proc. Natl. Acad. Sci. U.S.A.">
        <title>Complete genome sequence of the marine planctomycete Pirellula sp. strain 1.</title>
        <authorList>
            <person name="Gloeckner F.O."/>
            <person name="Kube M."/>
            <person name="Bauer M."/>
            <person name="Teeling H."/>
            <person name="Lombardot T."/>
            <person name="Ludwig W."/>
            <person name="Gade D."/>
            <person name="Beck A."/>
            <person name="Borzym K."/>
            <person name="Heitmann K."/>
            <person name="Rabus R."/>
            <person name="Schlesner H."/>
            <person name="Amann R."/>
            <person name="Reinhardt R."/>
        </authorList>
    </citation>
    <scope>NUCLEOTIDE SEQUENCE [LARGE SCALE GENOMIC DNA]</scope>
    <source>
        <strain evidence="2">DSM 10527 / NCIMB 13988 / SH1</strain>
    </source>
</reference>
<evidence type="ECO:0000313" key="2">
    <source>
        <dbReference type="Proteomes" id="UP000001025"/>
    </source>
</evidence>
<keyword evidence="2" id="KW-1185">Reference proteome</keyword>
<sequence length="90" mass="10176">MRESSHMGDAMHCLPRQITCFALPVSACSLTGQRHFYACRMCTLGFLHPTSFAKRSRWECRRFEAKHPLSKNISVRSAEISVPLAALAEH</sequence>
<dbReference type="EMBL" id="BX294138">
    <property type="protein sequence ID" value="CAD72982.1"/>
    <property type="molecule type" value="Genomic_DNA"/>
</dbReference>
<name>Q7UUU5_RHOBA</name>
<dbReference type="AntiFam" id="ANF00257">
    <property type="entry name" value="Protein of unknown function (DUF1560)"/>
</dbReference>
<dbReference type="InParanoid" id="Q7UUU5"/>
<organism evidence="1 2">
    <name type="scientific">Rhodopirellula baltica (strain DSM 10527 / NCIMB 13988 / SH1)</name>
    <dbReference type="NCBI Taxonomy" id="243090"/>
    <lineage>
        <taxon>Bacteria</taxon>
        <taxon>Pseudomonadati</taxon>
        <taxon>Planctomycetota</taxon>
        <taxon>Planctomycetia</taxon>
        <taxon>Pirellulales</taxon>
        <taxon>Pirellulaceae</taxon>
        <taxon>Rhodopirellula</taxon>
    </lineage>
</organism>
<proteinExistence type="predicted"/>
<protein>
    <submittedName>
        <fullName evidence="1">Uncharacterized protein</fullName>
    </submittedName>
</protein>
<gene>
    <name evidence="1" type="ordered locus">RB3056</name>
</gene>
<evidence type="ECO:0000313" key="1">
    <source>
        <dbReference type="EMBL" id="CAD72982.1"/>
    </source>
</evidence>
<dbReference type="AlphaFoldDB" id="Q7UUU5"/>
<accession>Q7UUU5</accession>
<dbReference type="Proteomes" id="UP000001025">
    <property type="component" value="Chromosome"/>
</dbReference>
<dbReference type="STRING" id="243090.RB3056"/>
<dbReference type="KEGG" id="rba:RB3056"/>
<dbReference type="OrthoDB" id="9902218at2"/>